<protein>
    <recommendedName>
        <fullName evidence="6">HIG1 domain-containing protein</fullName>
    </recommendedName>
</protein>
<evidence type="ECO:0000256" key="1">
    <source>
        <dbReference type="ARBA" id="ARBA00004173"/>
    </source>
</evidence>
<comment type="subcellular location">
    <subcellularLocation>
        <location evidence="1">Mitochondrion</location>
    </subcellularLocation>
</comment>
<dbReference type="Proteomes" id="UP000294933">
    <property type="component" value="Unassembled WGS sequence"/>
</dbReference>
<evidence type="ECO:0000256" key="3">
    <source>
        <dbReference type="ARBA" id="ARBA00022989"/>
    </source>
</evidence>
<organism evidence="7 8">
    <name type="scientific">Rickenella mellea</name>
    <dbReference type="NCBI Taxonomy" id="50990"/>
    <lineage>
        <taxon>Eukaryota</taxon>
        <taxon>Fungi</taxon>
        <taxon>Dikarya</taxon>
        <taxon>Basidiomycota</taxon>
        <taxon>Agaricomycotina</taxon>
        <taxon>Agaricomycetes</taxon>
        <taxon>Hymenochaetales</taxon>
        <taxon>Rickenellaceae</taxon>
        <taxon>Rickenella</taxon>
    </lineage>
</organism>
<dbReference type="GO" id="GO:0005739">
    <property type="term" value="C:mitochondrion"/>
    <property type="evidence" value="ECO:0007669"/>
    <property type="project" value="UniProtKB-SubCell"/>
</dbReference>
<dbReference type="InterPro" id="IPR040153">
    <property type="entry name" value="Rcf2"/>
</dbReference>
<dbReference type="EMBL" id="ML170156">
    <property type="protein sequence ID" value="TDL29633.1"/>
    <property type="molecule type" value="Genomic_DNA"/>
</dbReference>
<feature type="transmembrane region" description="Helical" evidence="5">
    <location>
        <begin position="148"/>
        <end position="169"/>
    </location>
</feature>
<evidence type="ECO:0000256" key="2">
    <source>
        <dbReference type="ARBA" id="ARBA00022692"/>
    </source>
</evidence>
<dbReference type="PANTHER" id="PTHR28018">
    <property type="entry name" value="RESPIRATORY SUPERCOMPLEX FACTOR 2, MITOCHONDRIAL"/>
    <property type="match status" value="1"/>
</dbReference>
<gene>
    <name evidence="7" type="ORF">BD410DRAFT_780101</name>
</gene>
<feature type="domain" description="HIG1" evidence="6">
    <location>
        <begin position="90"/>
        <end position="181"/>
    </location>
</feature>
<keyword evidence="4 5" id="KW-0472">Membrane</keyword>
<keyword evidence="2 5" id="KW-0812">Transmembrane</keyword>
<evidence type="ECO:0000256" key="4">
    <source>
        <dbReference type="ARBA" id="ARBA00023136"/>
    </source>
</evidence>
<keyword evidence="8" id="KW-1185">Reference proteome</keyword>
<reference evidence="7 8" key="1">
    <citation type="submission" date="2018-06" db="EMBL/GenBank/DDBJ databases">
        <title>A transcriptomic atlas of mushroom development highlights an independent origin of complex multicellularity.</title>
        <authorList>
            <consortium name="DOE Joint Genome Institute"/>
            <person name="Krizsan K."/>
            <person name="Almasi E."/>
            <person name="Merenyi Z."/>
            <person name="Sahu N."/>
            <person name="Viragh M."/>
            <person name="Koszo T."/>
            <person name="Mondo S."/>
            <person name="Kiss B."/>
            <person name="Balint B."/>
            <person name="Kues U."/>
            <person name="Barry K."/>
            <person name="Hegedus J.C."/>
            <person name="Henrissat B."/>
            <person name="Johnson J."/>
            <person name="Lipzen A."/>
            <person name="Ohm R."/>
            <person name="Nagy I."/>
            <person name="Pangilinan J."/>
            <person name="Yan J."/>
            <person name="Xiong Y."/>
            <person name="Grigoriev I.V."/>
            <person name="Hibbett D.S."/>
            <person name="Nagy L.G."/>
        </authorList>
    </citation>
    <scope>NUCLEOTIDE SEQUENCE [LARGE SCALE GENOMIC DNA]</scope>
    <source>
        <strain evidence="7 8">SZMC22713</strain>
    </source>
</reference>
<feature type="transmembrane region" description="Helical" evidence="5">
    <location>
        <begin position="118"/>
        <end position="136"/>
    </location>
</feature>
<evidence type="ECO:0000313" key="7">
    <source>
        <dbReference type="EMBL" id="TDL29633.1"/>
    </source>
</evidence>
<dbReference type="PROSITE" id="PS51503">
    <property type="entry name" value="HIG1"/>
    <property type="match status" value="1"/>
</dbReference>
<dbReference type="InterPro" id="IPR007667">
    <property type="entry name" value="Hypoxia_induced_domain"/>
</dbReference>
<dbReference type="PANTHER" id="PTHR28018:SF3">
    <property type="entry name" value="RESPIRATORY SUPERCOMPLEX FACTOR 2, MITOCHONDRIAL"/>
    <property type="match status" value="1"/>
</dbReference>
<keyword evidence="3 5" id="KW-1133">Transmembrane helix</keyword>
<proteinExistence type="predicted"/>
<dbReference type="Pfam" id="PF04588">
    <property type="entry name" value="HIG_1_N"/>
    <property type="match status" value="1"/>
</dbReference>
<evidence type="ECO:0000313" key="8">
    <source>
        <dbReference type="Proteomes" id="UP000294933"/>
    </source>
</evidence>
<dbReference type="AlphaFoldDB" id="A0A4R5XEZ9"/>
<dbReference type="GO" id="GO:0033617">
    <property type="term" value="P:mitochondrial respiratory chain complex IV assembly"/>
    <property type="evidence" value="ECO:0007669"/>
    <property type="project" value="TreeGrafter"/>
</dbReference>
<dbReference type="OrthoDB" id="1915122at2759"/>
<evidence type="ECO:0000259" key="6">
    <source>
        <dbReference type="PROSITE" id="PS51503"/>
    </source>
</evidence>
<sequence length="198" mass="21816">MKLPTPEQEQGHRNATVAGAAKGLFGGLAVALPASFIAHKRWPYYRALPPSLKALGVVTVVVPSFAIAAERAGLAYERSQWHDIGQEELDTVRGREQAKWDTMSSGQKFADFAARHQFSVIGLSWAASVLGAYTWISRDPYQTTLQKIASTRVWAQGLTLGVIIAGAALTHSHRRKAEADHTWLDIIEQEEREKAARK</sequence>
<dbReference type="VEuPathDB" id="FungiDB:BD410DRAFT_780101"/>
<evidence type="ECO:0000256" key="5">
    <source>
        <dbReference type="SAM" id="Phobius"/>
    </source>
</evidence>
<feature type="transmembrane region" description="Helical" evidence="5">
    <location>
        <begin position="20"/>
        <end position="39"/>
    </location>
</feature>
<name>A0A4R5XEZ9_9AGAM</name>
<accession>A0A4R5XEZ9</accession>
<dbReference type="STRING" id="50990.A0A4R5XEZ9"/>